<evidence type="ECO:0000256" key="3">
    <source>
        <dbReference type="ARBA" id="ARBA00023125"/>
    </source>
</evidence>
<evidence type="ECO:0000313" key="9">
    <source>
        <dbReference type="RefSeq" id="XP_015073218.1"/>
    </source>
</evidence>
<dbReference type="InterPro" id="IPR036093">
    <property type="entry name" value="NAC_dom_sf"/>
</dbReference>
<accession>A0ABM1GMC8</accession>
<dbReference type="Pfam" id="PF02365">
    <property type="entry name" value="NAM"/>
    <property type="match status" value="1"/>
</dbReference>
<protein>
    <submittedName>
        <fullName evidence="9">NAC domain-containing protein 78-like</fullName>
    </submittedName>
</protein>
<comment type="subcellular location">
    <subcellularLocation>
        <location evidence="1">Nucleus</location>
    </subcellularLocation>
</comment>
<evidence type="ECO:0000256" key="1">
    <source>
        <dbReference type="ARBA" id="ARBA00004123"/>
    </source>
</evidence>
<keyword evidence="2" id="KW-0805">Transcription regulation</keyword>
<gene>
    <name evidence="9" type="primary">LOC107017562</name>
</gene>
<keyword evidence="3" id="KW-0238">DNA-binding</keyword>
<evidence type="ECO:0000256" key="4">
    <source>
        <dbReference type="ARBA" id="ARBA00023163"/>
    </source>
</evidence>
<dbReference type="PROSITE" id="PS51005">
    <property type="entry name" value="NAC"/>
    <property type="match status" value="1"/>
</dbReference>
<keyword evidence="4" id="KW-0804">Transcription</keyword>
<dbReference type="RefSeq" id="XP_015073218.1">
    <property type="nucleotide sequence ID" value="XM_015217732.2"/>
</dbReference>
<keyword evidence="5" id="KW-0539">Nucleus</keyword>
<evidence type="ECO:0000259" key="7">
    <source>
        <dbReference type="PROSITE" id="PS51005"/>
    </source>
</evidence>
<proteinExistence type="predicted"/>
<reference evidence="9" key="2">
    <citation type="submission" date="2025-08" db="UniProtKB">
        <authorList>
            <consortium name="RefSeq"/>
        </authorList>
    </citation>
    <scope>IDENTIFICATION</scope>
</reference>
<dbReference type="GeneID" id="107017562"/>
<name>A0ABM1GMC8_SOLPN</name>
<sequence>MENLQEGFRFSPTDEEALTFLLRFIAGKLMDDSGFITFHVDAYGEQEPWDIYNQGVSCCNDDDCSQYRFFITNLKKKSKSRYSRNVGNKGGSWKQEDKSKPIRKSDGAVIGSKKSMCYKKKGYKQEHGHWLMKEYDLSPHILDKFDKDCRDFVLCAIKKKKTRSKGKLNIVGEQDQSSSTSFSEGLQVDAGELELQNIDMHEGTSNLVEPLSAPVFDFDYQYSPADFDCLRSITA</sequence>
<dbReference type="Proteomes" id="UP000694930">
    <property type="component" value="Chromosome 4"/>
</dbReference>
<evidence type="ECO:0000256" key="6">
    <source>
        <dbReference type="SAM" id="MobiDB-lite"/>
    </source>
</evidence>
<dbReference type="PANTHER" id="PTHR31989">
    <property type="entry name" value="NAC DOMAIN-CONTAINING PROTEIN 82-RELATED"/>
    <property type="match status" value="1"/>
</dbReference>
<keyword evidence="8" id="KW-1185">Reference proteome</keyword>
<evidence type="ECO:0000256" key="5">
    <source>
        <dbReference type="ARBA" id="ARBA00023242"/>
    </source>
</evidence>
<dbReference type="InterPro" id="IPR003441">
    <property type="entry name" value="NAC-dom"/>
</dbReference>
<evidence type="ECO:0000256" key="2">
    <source>
        <dbReference type="ARBA" id="ARBA00023015"/>
    </source>
</evidence>
<feature type="domain" description="NAC" evidence="7">
    <location>
        <begin position="4"/>
        <end position="160"/>
    </location>
</feature>
<evidence type="ECO:0000313" key="8">
    <source>
        <dbReference type="Proteomes" id="UP000694930"/>
    </source>
</evidence>
<reference evidence="8" key="1">
    <citation type="journal article" date="2014" name="Nat. Genet.">
        <title>The genome of the stress-tolerant wild tomato species Solanum pennellii.</title>
        <authorList>
            <person name="Bolger A."/>
            <person name="Scossa F."/>
            <person name="Bolger M.E."/>
            <person name="Lanz C."/>
            <person name="Maumus F."/>
            <person name="Tohge T."/>
            <person name="Quesneville H."/>
            <person name="Alseekh S."/>
            <person name="Sorensen I."/>
            <person name="Lichtenstein G."/>
            <person name="Fich E.A."/>
            <person name="Conte M."/>
            <person name="Keller H."/>
            <person name="Schneeberger K."/>
            <person name="Schwacke R."/>
            <person name="Ofner I."/>
            <person name="Vrebalov J."/>
            <person name="Xu Y."/>
            <person name="Osorio S."/>
            <person name="Aflitos S.A."/>
            <person name="Schijlen E."/>
            <person name="Jimenez-Gomez J.M."/>
            <person name="Ryngajllo M."/>
            <person name="Kimura S."/>
            <person name="Kumar R."/>
            <person name="Koenig D."/>
            <person name="Headland L.R."/>
            <person name="Maloof J.N."/>
            <person name="Sinha N."/>
            <person name="van Ham R.C."/>
            <person name="Lankhorst R.K."/>
            <person name="Mao L."/>
            <person name="Vogel A."/>
            <person name="Arsova B."/>
            <person name="Panstruga R."/>
            <person name="Fei Z."/>
            <person name="Rose J.K."/>
            <person name="Zamir D."/>
            <person name="Carrari F."/>
            <person name="Giovannoni J.J."/>
            <person name="Weigel D."/>
            <person name="Usadel B."/>
            <person name="Fernie A.R."/>
        </authorList>
    </citation>
    <scope>NUCLEOTIDE SEQUENCE [LARGE SCALE GENOMIC DNA]</scope>
    <source>
        <strain evidence="8">cv. LA0716</strain>
    </source>
</reference>
<feature type="region of interest" description="Disordered" evidence="6">
    <location>
        <begin position="82"/>
        <end position="105"/>
    </location>
</feature>
<organism evidence="8 9">
    <name type="scientific">Solanum pennellii</name>
    <name type="common">Tomato</name>
    <name type="synonym">Lycopersicon pennellii</name>
    <dbReference type="NCBI Taxonomy" id="28526"/>
    <lineage>
        <taxon>Eukaryota</taxon>
        <taxon>Viridiplantae</taxon>
        <taxon>Streptophyta</taxon>
        <taxon>Embryophyta</taxon>
        <taxon>Tracheophyta</taxon>
        <taxon>Spermatophyta</taxon>
        <taxon>Magnoliopsida</taxon>
        <taxon>eudicotyledons</taxon>
        <taxon>Gunneridae</taxon>
        <taxon>Pentapetalae</taxon>
        <taxon>asterids</taxon>
        <taxon>lamiids</taxon>
        <taxon>Solanales</taxon>
        <taxon>Solanaceae</taxon>
        <taxon>Solanoideae</taxon>
        <taxon>Solaneae</taxon>
        <taxon>Solanum</taxon>
        <taxon>Solanum subgen. Lycopersicon</taxon>
    </lineage>
</organism>
<dbReference type="Gene3D" id="2.170.150.80">
    <property type="entry name" value="NAC domain"/>
    <property type="match status" value="1"/>
</dbReference>
<feature type="compositionally biased region" description="Basic and acidic residues" evidence="6">
    <location>
        <begin position="94"/>
        <end position="105"/>
    </location>
</feature>
<dbReference type="SUPFAM" id="SSF101941">
    <property type="entry name" value="NAC domain"/>
    <property type="match status" value="1"/>
</dbReference>